<sequence length="84" mass="9890">MFSMRLYADDTSLTVSGKNKDVLLYQINLELPYIYDWLCANKLTLNLKKTKYLVFQPLRSSINIMTKVKRYLGKHCVVSIYYSL</sequence>
<accession>A0AAD9UUE2</accession>
<reference evidence="1" key="1">
    <citation type="journal article" date="2023" name="G3 (Bethesda)">
        <title>Whole genome assembly and annotation of the endangered Caribbean coral Acropora cervicornis.</title>
        <authorList>
            <person name="Selwyn J.D."/>
            <person name="Vollmer S.V."/>
        </authorList>
    </citation>
    <scope>NUCLEOTIDE SEQUENCE</scope>
    <source>
        <strain evidence="1">K2</strain>
    </source>
</reference>
<evidence type="ECO:0000313" key="1">
    <source>
        <dbReference type="EMBL" id="KAK2550321.1"/>
    </source>
</evidence>
<proteinExistence type="predicted"/>
<dbReference type="AlphaFoldDB" id="A0AAD9UUE2"/>
<organism evidence="1 2">
    <name type="scientific">Acropora cervicornis</name>
    <name type="common">Staghorn coral</name>
    <dbReference type="NCBI Taxonomy" id="6130"/>
    <lineage>
        <taxon>Eukaryota</taxon>
        <taxon>Metazoa</taxon>
        <taxon>Cnidaria</taxon>
        <taxon>Anthozoa</taxon>
        <taxon>Hexacorallia</taxon>
        <taxon>Scleractinia</taxon>
        <taxon>Astrocoeniina</taxon>
        <taxon>Acroporidae</taxon>
        <taxon>Acropora</taxon>
    </lineage>
</organism>
<name>A0AAD9UUE2_ACRCE</name>
<protein>
    <recommendedName>
        <fullName evidence="3">Reverse transcriptase domain-containing protein</fullName>
    </recommendedName>
</protein>
<keyword evidence="2" id="KW-1185">Reference proteome</keyword>
<reference evidence="1" key="2">
    <citation type="journal article" date="2023" name="Science">
        <title>Genomic signatures of disease resistance in endangered staghorn corals.</title>
        <authorList>
            <person name="Vollmer S.V."/>
            <person name="Selwyn J.D."/>
            <person name="Despard B.A."/>
            <person name="Roesel C.L."/>
        </authorList>
    </citation>
    <scope>NUCLEOTIDE SEQUENCE</scope>
    <source>
        <strain evidence="1">K2</strain>
    </source>
</reference>
<evidence type="ECO:0008006" key="3">
    <source>
        <dbReference type="Google" id="ProtNLM"/>
    </source>
</evidence>
<gene>
    <name evidence="1" type="ORF">P5673_029021</name>
</gene>
<feature type="non-terminal residue" evidence="1">
    <location>
        <position position="1"/>
    </location>
</feature>
<dbReference type="Proteomes" id="UP001249851">
    <property type="component" value="Unassembled WGS sequence"/>
</dbReference>
<dbReference type="EMBL" id="JARQWQ010000112">
    <property type="protein sequence ID" value="KAK2550321.1"/>
    <property type="molecule type" value="Genomic_DNA"/>
</dbReference>
<evidence type="ECO:0000313" key="2">
    <source>
        <dbReference type="Proteomes" id="UP001249851"/>
    </source>
</evidence>
<comment type="caution">
    <text evidence="1">The sequence shown here is derived from an EMBL/GenBank/DDBJ whole genome shotgun (WGS) entry which is preliminary data.</text>
</comment>